<dbReference type="Gene3D" id="2.40.50.140">
    <property type="entry name" value="Nucleic acid-binding proteins"/>
    <property type="match status" value="1"/>
</dbReference>
<dbReference type="AlphaFoldDB" id="V7ATY4"/>
<dbReference type="EMBL" id="CM002296">
    <property type="protein sequence ID" value="ESW08073.1"/>
    <property type="molecule type" value="Genomic_DNA"/>
</dbReference>
<name>V7ATY4_PHAVU</name>
<keyword evidence="3" id="KW-1185">Reference proteome</keyword>
<accession>V7ATY4</accession>
<gene>
    <name evidence="2" type="ORF">PHAVU_009G015800g</name>
</gene>
<organism evidence="2 3">
    <name type="scientific">Phaseolus vulgaris</name>
    <name type="common">Kidney bean</name>
    <name type="synonym">French bean</name>
    <dbReference type="NCBI Taxonomy" id="3885"/>
    <lineage>
        <taxon>Eukaryota</taxon>
        <taxon>Viridiplantae</taxon>
        <taxon>Streptophyta</taxon>
        <taxon>Embryophyta</taxon>
        <taxon>Tracheophyta</taxon>
        <taxon>Spermatophyta</taxon>
        <taxon>Magnoliopsida</taxon>
        <taxon>eudicotyledons</taxon>
        <taxon>Gunneridae</taxon>
        <taxon>Pentapetalae</taxon>
        <taxon>rosids</taxon>
        <taxon>fabids</taxon>
        <taxon>Fabales</taxon>
        <taxon>Fabaceae</taxon>
        <taxon>Papilionoideae</taxon>
        <taxon>50 kb inversion clade</taxon>
        <taxon>NPAAA clade</taxon>
        <taxon>indigoferoid/millettioid clade</taxon>
        <taxon>Phaseoleae</taxon>
        <taxon>Phaseolus</taxon>
    </lineage>
</organism>
<sequence>MYRTKISIRICSSSDSPFQGLKQLSESSKHSLEDEFLQLTPRNTIESLKDCKEAMYPDSKMFFCEKCKKHVMKVFLRYKIKLCVVDETNSTTFILFDREANSLLNKSCAEIFESHDKVDSRNDQGIRFEQSFRVKMVCFEEQIIQTFMEGRRQTYVNKVKNIPKENILSVMDLLTKFLLNVPILDHKQLILEMIV</sequence>
<feature type="domain" description="Replication factor A C-terminal" evidence="1">
    <location>
        <begin position="50"/>
        <end position="158"/>
    </location>
</feature>
<dbReference type="SUPFAM" id="SSF50249">
    <property type="entry name" value="Nucleic acid-binding proteins"/>
    <property type="match status" value="1"/>
</dbReference>
<dbReference type="OrthoDB" id="1430067at2759"/>
<dbReference type="InterPro" id="IPR013955">
    <property type="entry name" value="Rep_factor-A_C"/>
</dbReference>
<evidence type="ECO:0000259" key="1">
    <source>
        <dbReference type="Pfam" id="PF08646"/>
    </source>
</evidence>
<dbReference type="STRING" id="3885.V7ATY4"/>
<dbReference type="Pfam" id="PF08646">
    <property type="entry name" value="Rep_fac-A_C"/>
    <property type="match status" value="1"/>
</dbReference>
<evidence type="ECO:0000313" key="3">
    <source>
        <dbReference type="Proteomes" id="UP000000226"/>
    </source>
</evidence>
<proteinExistence type="predicted"/>
<dbReference type="InterPro" id="IPR012340">
    <property type="entry name" value="NA-bd_OB-fold"/>
</dbReference>
<dbReference type="Gramene" id="ESW08073">
    <property type="protein sequence ID" value="ESW08073"/>
    <property type="gene ID" value="PHAVU_009G015800g"/>
</dbReference>
<protein>
    <recommendedName>
        <fullName evidence="1">Replication factor A C-terminal domain-containing protein</fullName>
    </recommendedName>
</protein>
<dbReference type="Proteomes" id="UP000000226">
    <property type="component" value="Chromosome 9"/>
</dbReference>
<reference evidence="3" key="1">
    <citation type="journal article" date="2014" name="Nat. Genet.">
        <title>A reference genome for common bean and genome-wide analysis of dual domestications.</title>
        <authorList>
            <person name="Schmutz J."/>
            <person name="McClean P.E."/>
            <person name="Mamidi S."/>
            <person name="Wu G.A."/>
            <person name="Cannon S.B."/>
            <person name="Grimwood J."/>
            <person name="Jenkins J."/>
            <person name="Shu S."/>
            <person name="Song Q."/>
            <person name="Chavarro C."/>
            <person name="Torres-Torres M."/>
            <person name="Geffroy V."/>
            <person name="Moghaddam S.M."/>
            <person name="Gao D."/>
            <person name="Abernathy B."/>
            <person name="Barry K."/>
            <person name="Blair M."/>
            <person name="Brick M.A."/>
            <person name="Chovatia M."/>
            <person name="Gepts P."/>
            <person name="Goodstein D.M."/>
            <person name="Gonzales M."/>
            <person name="Hellsten U."/>
            <person name="Hyten D.L."/>
            <person name="Jia G."/>
            <person name="Kelly J.D."/>
            <person name="Kudrna D."/>
            <person name="Lee R."/>
            <person name="Richard M.M."/>
            <person name="Miklas P.N."/>
            <person name="Osorno J.M."/>
            <person name="Rodrigues J."/>
            <person name="Thareau V."/>
            <person name="Urrea C.A."/>
            <person name="Wang M."/>
            <person name="Yu Y."/>
            <person name="Zhang M."/>
            <person name="Wing R.A."/>
            <person name="Cregan P.B."/>
            <person name="Rokhsar D.S."/>
            <person name="Jackson S.A."/>
        </authorList>
    </citation>
    <scope>NUCLEOTIDE SEQUENCE [LARGE SCALE GENOMIC DNA]</scope>
    <source>
        <strain evidence="3">cv. G19833</strain>
    </source>
</reference>
<evidence type="ECO:0000313" key="2">
    <source>
        <dbReference type="EMBL" id="ESW08073.1"/>
    </source>
</evidence>